<sequence length="99" mass="11277">MQEKQSSTEEERVIGGKNVSFYALTCNNIPIGGFSFQTKSNLTESNENVNYTQYMEPTLNIRMEVRDNGTRIKNEPVPLGTALQISISCESKLLYTWYD</sequence>
<dbReference type="Proteomes" id="UP001195483">
    <property type="component" value="Unassembled WGS sequence"/>
</dbReference>
<name>A0AAE0TC18_9BIVA</name>
<reference evidence="1" key="3">
    <citation type="submission" date="2023-05" db="EMBL/GenBank/DDBJ databases">
        <authorList>
            <person name="Smith C.H."/>
        </authorList>
    </citation>
    <scope>NUCLEOTIDE SEQUENCE</scope>
    <source>
        <strain evidence="1">CHS0354</strain>
        <tissue evidence="1">Mantle</tissue>
    </source>
</reference>
<comment type="caution">
    <text evidence="1">The sequence shown here is derived from an EMBL/GenBank/DDBJ whole genome shotgun (WGS) entry which is preliminary data.</text>
</comment>
<reference evidence="1" key="1">
    <citation type="journal article" date="2021" name="Genome Biol. Evol.">
        <title>A High-Quality Reference Genome for a Parasitic Bivalve with Doubly Uniparental Inheritance (Bivalvia: Unionida).</title>
        <authorList>
            <person name="Smith C.H."/>
        </authorList>
    </citation>
    <scope>NUCLEOTIDE SEQUENCE</scope>
    <source>
        <strain evidence="1">CHS0354</strain>
    </source>
</reference>
<gene>
    <name evidence="1" type="ORF">CHS0354_023174</name>
</gene>
<evidence type="ECO:0000313" key="1">
    <source>
        <dbReference type="EMBL" id="KAK3607013.1"/>
    </source>
</evidence>
<keyword evidence="2" id="KW-1185">Reference proteome</keyword>
<dbReference type="EMBL" id="JAEAOA010001404">
    <property type="protein sequence ID" value="KAK3607013.1"/>
    <property type="molecule type" value="Genomic_DNA"/>
</dbReference>
<accession>A0AAE0TC18</accession>
<organism evidence="1 2">
    <name type="scientific">Potamilus streckersoni</name>
    <dbReference type="NCBI Taxonomy" id="2493646"/>
    <lineage>
        <taxon>Eukaryota</taxon>
        <taxon>Metazoa</taxon>
        <taxon>Spiralia</taxon>
        <taxon>Lophotrochozoa</taxon>
        <taxon>Mollusca</taxon>
        <taxon>Bivalvia</taxon>
        <taxon>Autobranchia</taxon>
        <taxon>Heteroconchia</taxon>
        <taxon>Palaeoheterodonta</taxon>
        <taxon>Unionida</taxon>
        <taxon>Unionoidea</taxon>
        <taxon>Unionidae</taxon>
        <taxon>Ambleminae</taxon>
        <taxon>Lampsilini</taxon>
        <taxon>Potamilus</taxon>
    </lineage>
</organism>
<protein>
    <submittedName>
        <fullName evidence="1">Uncharacterized protein</fullName>
    </submittedName>
</protein>
<dbReference type="AlphaFoldDB" id="A0AAE0TC18"/>
<proteinExistence type="predicted"/>
<reference evidence="1" key="2">
    <citation type="journal article" date="2021" name="Genome Biol. Evol.">
        <title>Developing a high-quality reference genome for a parasitic bivalve with doubly uniparental inheritance (Bivalvia: Unionida).</title>
        <authorList>
            <person name="Smith C.H."/>
        </authorList>
    </citation>
    <scope>NUCLEOTIDE SEQUENCE</scope>
    <source>
        <strain evidence="1">CHS0354</strain>
        <tissue evidence="1">Mantle</tissue>
    </source>
</reference>
<evidence type="ECO:0000313" key="2">
    <source>
        <dbReference type="Proteomes" id="UP001195483"/>
    </source>
</evidence>